<keyword evidence="1" id="KW-0472">Membrane</keyword>
<evidence type="ECO:0000313" key="3">
    <source>
        <dbReference type="Proteomes" id="UP000290287"/>
    </source>
</evidence>
<dbReference type="AlphaFoldDB" id="A0A4Q0YGR9"/>
<keyword evidence="2" id="KW-0378">Hydrolase</keyword>
<keyword evidence="1" id="KW-0812">Transmembrane</keyword>
<keyword evidence="1" id="KW-1133">Transmembrane helix</keyword>
<accession>A0A4Q0YGR9</accession>
<evidence type="ECO:0000313" key="2">
    <source>
        <dbReference type="EMBL" id="RXJ69483.1"/>
    </source>
</evidence>
<dbReference type="OrthoDB" id="6198264at2"/>
<proteinExistence type="predicted"/>
<protein>
    <submittedName>
        <fullName evidence="2">Alpha/beta hydrolase</fullName>
    </submittedName>
</protein>
<comment type="caution">
    <text evidence="2">The sequence shown here is derived from an EMBL/GenBank/DDBJ whole genome shotgun (WGS) entry which is preliminary data.</text>
</comment>
<gene>
    <name evidence="2" type="ORF">CS022_23700</name>
</gene>
<dbReference type="SUPFAM" id="SSF52096">
    <property type="entry name" value="ClpP/crotonase"/>
    <property type="match status" value="1"/>
</dbReference>
<dbReference type="GO" id="GO:0016787">
    <property type="term" value="F:hydrolase activity"/>
    <property type="evidence" value="ECO:0007669"/>
    <property type="project" value="UniProtKB-KW"/>
</dbReference>
<dbReference type="RefSeq" id="WP_129124321.1">
    <property type="nucleotide sequence ID" value="NZ_PEIB01000054.1"/>
</dbReference>
<dbReference type="InterPro" id="IPR029045">
    <property type="entry name" value="ClpP/crotonase-like_dom_sf"/>
</dbReference>
<sequence>MDNQASVILIVFFSIVASPLLYIALNNINLTEVYIKGKDAYIVGLFNTLSYDIVVNKLENNPQVDRLILTVNPGSLDDEETFKLGRYLRDKGLNTHLLSKSVVASGAVDLFLSGKKRTVEMRAQLGVHSWSDGFNEASDFPVDDPAHHLNAKYIEDMLGKDDFYWFTINSAPADDMYWMKANDLSKFGVVTEHFSNPVMSIK</sequence>
<dbReference type="EMBL" id="PEIB01000054">
    <property type="protein sequence ID" value="RXJ69483.1"/>
    <property type="molecule type" value="Genomic_DNA"/>
</dbReference>
<keyword evidence="3" id="KW-1185">Reference proteome</keyword>
<organism evidence="2 3">
    <name type="scientific">Veronia nyctiphanis</name>
    <dbReference type="NCBI Taxonomy" id="1278244"/>
    <lineage>
        <taxon>Bacteria</taxon>
        <taxon>Pseudomonadati</taxon>
        <taxon>Pseudomonadota</taxon>
        <taxon>Gammaproteobacteria</taxon>
        <taxon>Vibrionales</taxon>
        <taxon>Vibrionaceae</taxon>
        <taxon>Veronia</taxon>
    </lineage>
</organism>
<feature type="transmembrane region" description="Helical" evidence="1">
    <location>
        <begin position="7"/>
        <end position="25"/>
    </location>
</feature>
<reference evidence="2 3" key="1">
    <citation type="submission" date="2017-10" db="EMBL/GenBank/DDBJ databases">
        <title>Nyctiphanis sp. nov., isolated from the stomach of the euphausiid Nyctiphanes simplex (Hansen, 1911) in the Gulf of California.</title>
        <authorList>
            <person name="Gomez-Gil B."/>
            <person name="Aguilar-Mendez M."/>
            <person name="Lopez-Cortes A."/>
            <person name="Gomez-Gutierrez J."/>
            <person name="Roque A."/>
            <person name="Lang E."/>
            <person name="Gonzalez-Castillo A."/>
        </authorList>
    </citation>
    <scope>NUCLEOTIDE SEQUENCE [LARGE SCALE GENOMIC DNA]</scope>
    <source>
        <strain evidence="2 3">CAIM 600</strain>
    </source>
</reference>
<evidence type="ECO:0000256" key="1">
    <source>
        <dbReference type="SAM" id="Phobius"/>
    </source>
</evidence>
<name>A0A4Q0YGR9_9GAMM</name>
<dbReference type="Proteomes" id="UP000290287">
    <property type="component" value="Unassembled WGS sequence"/>
</dbReference>